<accession>A0A7V5VFH9</accession>
<organism evidence="2">
    <name type="scientific">Caldithrix abyssi</name>
    <dbReference type="NCBI Taxonomy" id="187145"/>
    <lineage>
        <taxon>Bacteria</taxon>
        <taxon>Pseudomonadati</taxon>
        <taxon>Calditrichota</taxon>
        <taxon>Calditrichia</taxon>
        <taxon>Calditrichales</taxon>
        <taxon>Calditrichaceae</taxon>
        <taxon>Caldithrix</taxon>
    </lineage>
</organism>
<dbReference type="Pfam" id="PF09903">
    <property type="entry name" value="DUF2130"/>
    <property type="match status" value="1"/>
</dbReference>
<reference evidence="2" key="1">
    <citation type="journal article" date="2020" name="mSystems">
        <title>Genome- and Community-Level Interaction Insights into Carbon Utilization and Element Cycling Functions of Hydrothermarchaeota in Hydrothermal Sediment.</title>
        <authorList>
            <person name="Zhou Z."/>
            <person name="Liu Y."/>
            <person name="Xu W."/>
            <person name="Pan J."/>
            <person name="Luo Z.H."/>
            <person name="Li M."/>
        </authorList>
    </citation>
    <scope>NUCLEOTIDE SEQUENCE [LARGE SCALE GENOMIC DNA]</scope>
    <source>
        <strain evidence="2">HyVt-460</strain>
    </source>
</reference>
<proteinExistence type="predicted"/>
<dbReference type="InterPro" id="IPR019219">
    <property type="entry name" value="DUF2130"/>
</dbReference>
<gene>
    <name evidence="2" type="ORF">ENJ15_06955</name>
</gene>
<name>A0A7V5VFH9_CALAY</name>
<dbReference type="AlphaFoldDB" id="A0A7V5VFH9"/>
<feature type="coiled-coil region" evidence="1">
    <location>
        <begin position="33"/>
        <end position="290"/>
    </location>
</feature>
<protein>
    <submittedName>
        <fullName evidence="2">DUF2130 domain-containing protein</fullName>
    </submittedName>
</protein>
<sequence length="495" mass="58451">MRIKPTTQRRRKIMTEISCPNCGHVFAIEDVLAENLEERLKKKYEQKLNENLNRLKQDRRQVEEEREKLRALKAEQSQAVRREVELRLEEERKRLARETREDFEQKMKLLEEENNRHRQESARMKKREAELLRLQNQVQLKEQEMALELEKKLAERGRELEKKVEERARAGFEREREEMERRLREAQKNAERQAGENKRLKERELELLRLEQSLGEREEELRLKMEKEMLEKQAAIEKKAREKERENFVLEKATLEKKLEDAVRSAEELKRRAEQGSMQLQGEIQELAIEQALRESYPLDRVDEVPKGIRGADCLHTVFNDLRQACGVIVYESKNTKKFSNAWIAKLKKDQLNCKADIAVLVTEVMPDDMSEFGLRDGVWICGFRQLKSLSLVLRQMLIRMRSIKSSEENKGEKMALLYKYLTSEEFALHIRNLVETYDEMHRQLAAEKRAMERLWKKREQQINGVQGTVASLFGSIEGIAGKAIKSVDLLQLPG</sequence>
<keyword evidence="1" id="KW-0175">Coiled coil</keyword>
<evidence type="ECO:0000256" key="1">
    <source>
        <dbReference type="SAM" id="Coils"/>
    </source>
</evidence>
<dbReference type="Proteomes" id="UP000885771">
    <property type="component" value="Unassembled WGS sequence"/>
</dbReference>
<evidence type="ECO:0000313" key="2">
    <source>
        <dbReference type="EMBL" id="HHM02738.1"/>
    </source>
</evidence>
<comment type="caution">
    <text evidence="2">The sequence shown here is derived from an EMBL/GenBank/DDBJ whole genome shotgun (WGS) entry which is preliminary data.</text>
</comment>
<dbReference type="EMBL" id="DRLI01000264">
    <property type="protein sequence ID" value="HHM02738.1"/>
    <property type="molecule type" value="Genomic_DNA"/>
</dbReference>